<reference evidence="9 10" key="1">
    <citation type="submission" date="2015-12" db="EMBL/GenBank/DDBJ databases">
        <title>The genome of Folsomia candida.</title>
        <authorList>
            <person name="Faddeeva A."/>
            <person name="Derks M.F."/>
            <person name="Anvar Y."/>
            <person name="Smit S."/>
            <person name="Van Straalen N."/>
            <person name="Roelofs D."/>
        </authorList>
    </citation>
    <scope>NUCLEOTIDE SEQUENCE [LARGE SCALE GENOMIC DNA]</scope>
    <source>
        <strain evidence="9 10">VU population</strain>
        <tissue evidence="9">Whole body</tissue>
    </source>
</reference>
<feature type="transmembrane region" description="Helical" evidence="7">
    <location>
        <begin position="675"/>
        <end position="697"/>
    </location>
</feature>
<keyword evidence="7" id="KW-0812">Transmembrane</keyword>
<comment type="caution">
    <text evidence="9">The sequence shown here is derived from an EMBL/GenBank/DDBJ whole genome shotgun (WGS) entry which is preliminary data.</text>
</comment>
<evidence type="ECO:0000256" key="2">
    <source>
        <dbReference type="ARBA" id="ARBA00022741"/>
    </source>
</evidence>
<dbReference type="GO" id="GO:0005634">
    <property type="term" value="C:nucleus"/>
    <property type="evidence" value="ECO:0007669"/>
    <property type="project" value="TreeGrafter"/>
</dbReference>
<feature type="domain" description="Protein kinase" evidence="8">
    <location>
        <begin position="364"/>
        <end position="680"/>
    </location>
</feature>
<dbReference type="InterPro" id="IPR029070">
    <property type="entry name" value="Chitinase_insertion_sf"/>
</dbReference>
<dbReference type="GO" id="GO:0008061">
    <property type="term" value="F:chitin binding"/>
    <property type="evidence" value="ECO:0007669"/>
    <property type="project" value="InterPro"/>
</dbReference>
<dbReference type="Gene3D" id="1.10.510.10">
    <property type="entry name" value="Transferase(Phosphotransferase) domain 1"/>
    <property type="match status" value="1"/>
</dbReference>
<keyword evidence="1" id="KW-0808">Transferase</keyword>
<evidence type="ECO:0000256" key="3">
    <source>
        <dbReference type="ARBA" id="ARBA00022777"/>
    </source>
</evidence>
<name>A0A226DTF6_FOLCA</name>
<dbReference type="GO" id="GO:0005524">
    <property type="term" value="F:ATP binding"/>
    <property type="evidence" value="ECO:0007669"/>
    <property type="project" value="UniProtKB-KW"/>
</dbReference>
<feature type="compositionally biased region" description="Low complexity" evidence="6">
    <location>
        <begin position="837"/>
        <end position="852"/>
    </location>
</feature>
<dbReference type="InterPro" id="IPR017853">
    <property type="entry name" value="GH"/>
</dbReference>
<feature type="compositionally biased region" description="Acidic residues" evidence="6">
    <location>
        <begin position="821"/>
        <end position="836"/>
    </location>
</feature>
<evidence type="ECO:0000256" key="6">
    <source>
        <dbReference type="SAM" id="MobiDB-lite"/>
    </source>
</evidence>
<dbReference type="InterPro" id="IPR011583">
    <property type="entry name" value="Chitinase_II/V-like_cat"/>
</dbReference>
<dbReference type="AlphaFoldDB" id="A0A226DTF6"/>
<protein>
    <submittedName>
        <fullName evidence="9">Interferon-induced, double-stranded RNA-activated protein kinase</fullName>
    </submittedName>
</protein>
<dbReference type="SUPFAM" id="SSF51445">
    <property type="entry name" value="(Trans)glycosidases"/>
    <property type="match status" value="1"/>
</dbReference>
<dbReference type="PROSITE" id="PS50011">
    <property type="entry name" value="PROTEIN_KINASE_DOM"/>
    <property type="match status" value="1"/>
</dbReference>
<dbReference type="PROSITE" id="PS00108">
    <property type="entry name" value="PROTEIN_KINASE_ST"/>
    <property type="match status" value="1"/>
</dbReference>
<dbReference type="EMBL" id="LNIX01000012">
    <property type="protein sequence ID" value="OXA48001.1"/>
    <property type="molecule type" value="Genomic_DNA"/>
</dbReference>
<dbReference type="Gene3D" id="3.20.20.80">
    <property type="entry name" value="Glycosidases"/>
    <property type="match status" value="2"/>
</dbReference>
<evidence type="ECO:0000313" key="9">
    <source>
        <dbReference type="EMBL" id="OXA48001.1"/>
    </source>
</evidence>
<keyword evidence="7" id="KW-1133">Transmembrane helix</keyword>
<dbReference type="Proteomes" id="UP000198287">
    <property type="component" value="Unassembled WGS sequence"/>
</dbReference>
<keyword evidence="10" id="KW-1185">Reference proteome</keyword>
<dbReference type="OrthoDB" id="1405469at2759"/>
<evidence type="ECO:0000259" key="8">
    <source>
        <dbReference type="PROSITE" id="PS50011"/>
    </source>
</evidence>
<keyword evidence="4" id="KW-0067">ATP-binding</keyword>
<keyword evidence="2" id="KW-0547">Nucleotide-binding</keyword>
<dbReference type="InterPro" id="IPR000719">
    <property type="entry name" value="Prot_kinase_dom"/>
</dbReference>
<evidence type="ECO:0000256" key="7">
    <source>
        <dbReference type="SAM" id="Phobius"/>
    </source>
</evidence>
<sequence length="882" mass="99484">MIFKISKPEIILICALIINTFRDTKAISNHSGIVVCLFHLVSRYSPPRPGVSGSTFVPSENFDGSLCTHVICTRIHISHDLLIYESNEFHALPMVKHLREKYPSTNFLLDVTVWPSDPAQYVQNKTSFVDRVKNILRDNGFQGALKTDFAQENLILTSDLVMQDGKISDIHEMFDLVMVNPFGRNYDTMTSFFFTPANYLDGKGIRAGGKSNFVLQVYMFGFMGEFSTLDGGVTRKFENDFWDYNELCQIVENNGMELLWDSKAGMAILTNGTVGVLTPTPKSVMATVDFAMNAGLSGVMMTSTPEDDFTPYCGRVKYPLSKSANLAMTRATSRVVRNQTVSEELPLSLPTKYIPILIAGMIMLTILGAIGVKKMKNIRRSTTIRLLEDIQLSPFIPSDLASVLLPPLQNILPLPSPWRSDSSLRSIYLKKYVTTLLNEIEIMDQLTCDHVVRSYGCWAEAENSSQLVLNKPRLERFIRRLIATASASSTQDSPLIFIKMELCHTNLKTYLEKWSQPGDEVSILRQVAAGLRYVHEKFFIHRDLKPGNIFCKIEPTGSLKWKIGDFGLAVVSKETGNAEVAGTYLYQSPEMRNKLEYKVNTDCYSLGLIGVEVVHEERKSFERFVVFGKLRGLSGVERRNYLNKCCRGRFTTLVKIIDKLLNVDVTKRPCSARRWFHVALFTFGSILWSCAPITSLANVSVEIGGPRSKVSGWLDGWPNLGAKVSRLLTDNFLYPTLEIILFQKRWTVITKIFFLPRVSFEDPAETENEQIQENPFAPESSETPQINECEEDSLCVTEGARDLIDSNCMAEHVDEIISSNDELEFSESDSELENEENSYSSESEENLSYNYDASTLSPYDEDEEKNNSDSDSEDNSHDMYTA</sequence>
<comment type="similarity">
    <text evidence="5">Belongs to the protein kinase superfamily. Ser/Thr protein kinase family. GCN2 subfamily.</text>
</comment>
<keyword evidence="7" id="KW-0472">Membrane</keyword>
<evidence type="ECO:0000256" key="5">
    <source>
        <dbReference type="ARBA" id="ARBA00037982"/>
    </source>
</evidence>
<dbReference type="Pfam" id="PF00069">
    <property type="entry name" value="Pkinase"/>
    <property type="match status" value="1"/>
</dbReference>
<dbReference type="GO" id="GO:0005737">
    <property type="term" value="C:cytoplasm"/>
    <property type="evidence" value="ECO:0007669"/>
    <property type="project" value="TreeGrafter"/>
</dbReference>
<dbReference type="InterPro" id="IPR011009">
    <property type="entry name" value="Kinase-like_dom_sf"/>
</dbReference>
<dbReference type="InterPro" id="IPR050339">
    <property type="entry name" value="CC_SR_Kinase"/>
</dbReference>
<dbReference type="SMART" id="SM00220">
    <property type="entry name" value="S_TKc"/>
    <property type="match status" value="1"/>
</dbReference>
<dbReference type="PANTHER" id="PTHR11042">
    <property type="entry name" value="EUKARYOTIC TRANSLATION INITIATION FACTOR 2-ALPHA KINASE EIF2-ALPHA KINASE -RELATED"/>
    <property type="match status" value="1"/>
</dbReference>
<dbReference type="SUPFAM" id="SSF56112">
    <property type="entry name" value="Protein kinase-like (PK-like)"/>
    <property type="match status" value="1"/>
</dbReference>
<dbReference type="InterPro" id="IPR008271">
    <property type="entry name" value="Ser/Thr_kinase_AS"/>
</dbReference>
<dbReference type="SMART" id="SM00636">
    <property type="entry name" value="Glyco_18"/>
    <property type="match status" value="1"/>
</dbReference>
<feature type="region of interest" description="Disordered" evidence="6">
    <location>
        <begin position="821"/>
        <end position="882"/>
    </location>
</feature>
<evidence type="ECO:0000313" key="10">
    <source>
        <dbReference type="Proteomes" id="UP000198287"/>
    </source>
</evidence>
<accession>A0A226DTF6</accession>
<feature type="transmembrane region" description="Helical" evidence="7">
    <location>
        <begin position="353"/>
        <end position="372"/>
    </location>
</feature>
<keyword evidence="3 9" id="KW-0418">Kinase</keyword>
<organism evidence="9 10">
    <name type="scientific">Folsomia candida</name>
    <name type="common">Springtail</name>
    <dbReference type="NCBI Taxonomy" id="158441"/>
    <lineage>
        <taxon>Eukaryota</taxon>
        <taxon>Metazoa</taxon>
        <taxon>Ecdysozoa</taxon>
        <taxon>Arthropoda</taxon>
        <taxon>Hexapoda</taxon>
        <taxon>Collembola</taxon>
        <taxon>Entomobryomorpha</taxon>
        <taxon>Isotomoidea</taxon>
        <taxon>Isotomidae</taxon>
        <taxon>Proisotominae</taxon>
        <taxon>Folsomia</taxon>
    </lineage>
</organism>
<feature type="region of interest" description="Disordered" evidence="6">
    <location>
        <begin position="765"/>
        <end position="787"/>
    </location>
</feature>
<evidence type="ECO:0000256" key="4">
    <source>
        <dbReference type="ARBA" id="ARBA00022840"/>
    </source>
</evidence>
<gene>
    <name evidence="9" type="ORF">Fcan01_17100</name>
</gene>
<proteinExistence type="inferred from homology"/>
<dbReference type="GO" id="GO:0004672">
    <property type="term" value="F:protein kinase activity"/>
    <property type="evidence" value="ECO:0007669"/>
    <property type="project" value="InterPro"/>
</dbReference>
<dbReference type="Gene3D" id="3.10.50.10">
    <property type="match status" value="1"/>
</dbReference>
<evidence type="ECO:0000256" key="1">
    <source>
        <dbReference type="ARBA" id="ARBA00022679"/>
    </source>
</evidence>